<evidence type="ECO:0000256" key="3">
    <source>
        <dbReference type="ARBA" id="ARBA00022701"/>
    </source>
</evidence>
<dbReference type="GO" id="GO:0000930">
    <property type="term" value="C:gamma-tubulin complex"/>
    <property type="evidence" value="ECO:0007669"/>
    <property type="project" value="TreeGrafter"/>
</dbReference>
<dbReference type="OrthoDB" id="2192946at2759"/>
<protein>
    <recommendedName>
        <fullName evidence="5">Spindle pole body component</fullName>
    </recommendedName>
</protein>
<dbReference type="GO" id="GO:0043015">
    <property type="term" value="F:gamma-tubulin binding"/>
    <property type="evidence" value="ECO:0007669"/>
    <property type="project" value="InterPro"/>
</dbReference>
<evidence type="ECO:0000313" key="7">
    <source>
        <dbReference type="EMBL" id="CAE7649915.1"/>
    </source>
</evidence>
<dbReference type="GO" id="GO:0031122">
    <property type="term" value="P:cytoplasmic microtubule organization"/>
    <property type="evidence" value="ECO:0007669"/>
    <property type="project" value="TreeGrafter"/>
</dbReference>
<evidence type="ECO:0000313" key="8">
    <source>
        <dbReference type="Proteomes" id="UP000649617"/>
    </source>
</evidence>
<reference evidence="7" key="1">
    <citation type="submission" date="2021-02" db="EMBL/GenBank/DDBJ databases">
        <authorList>
            <person name="Dougan E. K."/>
            <person name="Rhodes N."/>
            <person name="Thang M."/>
            <person name="Chan C."/>
        </authorList>
    </citation>
    <scope>NUCLEOTIDE SEQUENCE</scope>
</reference>
<dbReference type="InterPro" id="IPR040457">
    <property type="entry name" value="GCP_C"/>
</dbReference>
<dbReference type="GO" id="GO:0051011">
    <property type="term" value="F:microtubule minus-end binding"/>
    <property type="evidence" value="ECO:0007669"/>
    <property type="project" value="TreeGrafter"/>
</dbReference>
<dbReference type="Pfam" id="PF04130">
    <property type="entry name" value="GCP_C_terminal"/>
    <property type="match status" value="1"/>
</dbReference>
<comment type="similarity">
    <text evidence="1 5">Belongs to the TUBGCP family.</text>
</comment>
<feature type="domain" description="Gamma tubulin complex component C-terminal" evidence="6">
    <location>
        <begin position="25"/>
        <end position="209"/>
    </location>
</feature>
<gene>
    <name evidence="7" type="primary">Grip75</name>
    <name evidence="7" type="ORF">SPIL2461_LOCUS17332</name>
</gene>
<evidence type="ECO:0000256" key="2">
    <source>
        <dbReference type="ARBA" id="ARBA00022490"/>
    </source>
</evidence>
<dbReference type="InterPro" id="IPR042241">
    <property type="entry name" value="GCP_C_sf"/>
</dbReference>
<dbReference type="GO" id="GO:0051225">
    <property type="term" value="P:spindle assembly"/>
    <property type="evidence" value="ECO:0007669"/>
    <property type="project" value="TreeGrafter"/>
</dbReference>
<dbReference type="GO" id="GO:0000922">
    <property type="term" value="C:spindle pole"/>
    <property type="evidence" value="ECO:0007669"/>
    <property type="project" value="InterPro"/>
</dbReference>
<accession>A0A812VYP6</accession>
<evidence type="ECO:0000256" key="1">
    <source>
        <dbReference type="ARBA" id="ARBA00010337"/>
    </source>
</evidence>
<dbReference type="GO" id="GO:0007020">
    <property type="term" value="P:microtubule nucleation"/>
    <property type="evidence" value="ECO:0007669"/>
    <property type="project" value="InterPro"/>
</dbReference>
<evidence type="ECO:0000256" key="4">
    <source>
        <dbReference type="ARBA" id="ARBA00023212"/>
    </source>
</evidence>
<keyword evidence="2 5" id="KW-0963">Cytoplasm</keyword>
<proteinExistence type="inferred from homology"/>
<dbReference type="GO" id="GO:0005874">
    <property type="term" value="C:microtubule"/>
    <property type="evidence" value="ECO:0007669"/>
    <property type="project" value="UniProtKB-KW"/>
</dbReference>
<evidence type="ECO:0000259" key="6">
    <source>
        <dbReference type="Pfam" id="PF04130"/>
    </source>
</evidence>
<feature type="non-terminal residue" evidence="7">
    <location>
        <position position="1"/>
    </location>
</feature>
<name>A0A812VYP6_SYMPI</name>
<dbReference type="Gene3D" id="1.20.120.1900">
    <property type="entry name" value="Gamma-tubulin complex, C-terminal domain"/>
    <property type="match status" value="1"/>
</dbReference>
<dbReference type="GO" id="GO:0051321">
    <property type="term" value="P:meiotic cell cycle"/>
    <property type="evidence" value="ECO:0007669"/>
    <property type="project" value="TreeGrafter"/>
</dbReference>
<organism evidence="7 8">
    <name type="scientific">Symbiodinium pilosum</name>
    <name type="common">Dinoflagellate</name>
    <dbReference type="NCBI Taxonomy" id="2952"/>
    <lineage>
        <taxon>Eukaryota</taxon>
        <taxon>Sar</taxon>
        <taxon>Alveolata</taxon>
        <taxon>Dinophyceae</taxon>
        <taxon>Suessiales</taxon>
        <taxon>Symbiodiniaceae</taxon>
        <taxon>Symbiodinium</taxon>
    </lineage>
</organism>
<dbReference type="AlphaFoldDB" id="A0A812VYP6"/>
<keyword evidence="8" id="KW-1185">Reference proteome</keyword>
<evidence type="ECO:0000256" key="5">
    <source>
        <dbReference type="RuleBase" id="RU363050"/>
    </source>
</evidence>
<keyword evidence="3 5" id="KW-0493">Microtubule</keyword>
<dbReference type="GO" id="GO:0000278">
    <property type="term" value="P:mitotic cell cycle"/>
    <property type="evidence" value="ECO:0007669"/>
    <property type="project" value="TreeGrafter"/>
</dbReference>
<dbReference type="PANTHER" id="PTHR19302">
    <property type="entry name" value="GAMMA TUBULIN COMPLEX PROTEIN"/>
    <property type="match status" value="1"/>
</dbReference>
<dbReference type="InterPro" id="IPR007259">
    <property type="entry name" value="GCP"/>
</dbReference>
<keyword evidence="4 5" id="KW-0206">Cytoskeleton</keyword>
<dbReference type="EMBL" id="CAJNIZ010043105">
    <property type="protein sequence ID" value="CAE7649915.1"/>
    <property type="molecule type" value="Genomic_DNA"/>
</dbReference>
<dbReference type="Proteomes" id="UP000649617">
    <property type="component" value="Unassembled WGS sequence"/>
</dbReference>
<comment type="subcellular location">
    <subcellularLocation>
        <location evidence="5">Cytoplasm</location>
        <location evidence="5">Cytoskeleton</location>
        <location evidence="5">Microtubule organizing center</location>
    </subcellularLocation>
</comment>
<dbReference type="PANTHER" id="PTHR19302:SF33">
    <property type="entry name" value="GAMMA-TUBULIN COMPLEX COMPONENT 5"/>
    <property type="match status" value="1"/>
</dbReference>
<comment type="caution">
    <text evidence="7">The sequence shown here is derived from an EMBL/GenBank/DDBJ whole genome shotgun (WGS) entry which is preliminary data.</text>
</comment>
<sequence length="236" mass="26352">DDALLSRIMVQGPDPSMLGHGPVSFLDGLRFRLKLDFPMSEVFTDRALLQYTRLFRIIALAHHALERLKDAWSALAGLRDSGARGSLPPPTALIAFRHELHYFTATIHRYLVVDVVATEFKHLENKVFEASSLEELLDAHNSCLRRCVARSFLEAGSQDALTAVVGILDQALELAHLLEEIDLQSSLPAWAIARLRRIETTFSDLRRSFKLCYVEGGLAEAQTLVEEVLPTAYDLG</sequence>